<dbReference type="RefSeq" id="WP_209144587.1">
    <property type="nucleotide sequence ID" value="NZ_JAGHKP010000001.1"/>
</dbReference>
<feature type="region of interest" description="Disordered" evidence="1">
    <location>
        <begin position="51"/>
        <end position="100"/>
    </location>
</feature>
<dbReference type="Proteomes" id="UP000679126">
    <property type="component" value="Unassembled WGS sequence"/>
</dbReference>
<proteinExistence type="predicted"/>
<accession>A0ABS3YB78</accession>
<feature type="compositionally biased region" description="Basic and acidic residues" evidence="1">
    <location>
        <begin position="81"/>
        <end position="100"/>
    </location>
</feature>
<evidence type="ECO:0000256" key="1">
    <source>
        <dbReference type="SAM" id="MobiDB-lite"/>
    </source>
</evidence>
<sequence>MRKKITNISFGESVKKLSYDEFMARFQPIYPDADLNSYAAELGIKPVAIKEEKPYGGRRRPASVKLKGFDTDITTPEPNPTDERTDAGAGEHEADEEGLH</sequence>
<evidence type="ECO:0000313" key="2">
    <source>
        <dbReference type="EMBL" id="MBO9151926.1"/>
    </source>
</evidence>
<organism evidence="2 3">
    <name type="scientific">Chitinophaga chungangae</name>
    <dbReference type="NCBI Taxonomy" id="2821488"/>
    <lineage>
        <taxon>Bacteria</taxon>
        <taxon>Pseudomonadati</taxon>
        <taxon>Bacteroidota</taxon>
        <taxon>Chitinophagia</taxon>
        <taxon>Chitinophagales</taxon>
        <taxon>Chitinophagaceae</taxon>
        <taxon>Chitinophaga</taxon>
    </lineage>
</organism>
<comment type="caution">
    <text evidence="2">The sequence shown here is derived from an EMBL/GenBank/DDBJ whole genome shotgun (WGS) entry which is preliminary data.</text>
</comment>
<name>A0ABS3YB78_9BACT</name>
<gene>
    <name evidence="2" type="ORF">J7I43_06885</name>
</gene>
<evidence type="ECO:0000313" key="3">
    <source>
        <dbReference type="Proteomes" id="UP000679126"/>
    </source>
</evidence>
<dbReference type="EMBL" id="JAGHKP010000001">
    <property type="protein sequence ID" value="MBO9151926.1"/>
    <property type="molecule type" value="Genomic_DNA"/>
</dbReference>
<keyword evidence="3" id="KW-1185">Reference proteome</keyword>
<protein>
    <submittedName>
        <fullName evidence="2">Uncharacterized protein</fullName>
    </submittedName>
</protein>
<reference evidence="3" key="1">
    <citation type="submission" date="2021-03" db="EMBL/GenBank/DDBJ databases">
        <title>Assistant Professor.</title>
        <authorList>
            <person name="Huq M.A."/>
        </authorList>
    </citation>
    <scope>NUCLEOTIDE SEQUENCE [LARGE SCALE GENOMIC DNA]</scope>
    <source>
        <strain evidence="3">MAH-28</strain>
    </source>
</reference>